<dbReference type="PANTHER" id="PTHR11360">
    <property type="entry name" value="MONOCARBOXYLATE TRANSPORTER"/>
    <property type="match status" value="1"/>
</dbReference>
<evidence type="ECO:0000256" key="2">
    <source>
        <dbReference type="SAM" id="Phobius"/>
    </source>
</evidence>
<feature type="transmembrane region" description="Helical" evidence="2">
    <location>
        <begin position="181"/>
        <end position="202"/>
    </location>
</feature>
<feature type="region of interest" description="Disordered" evidence="1">
    <location>
        <begin position="68"/>
        <end position="98"/>
    </location>
</feature>
<organism evidence="3 4">
    <name type="scientific">Stichopus japonicus</name>
    <name type="common">Sea cucumber</name>
    <dbReference type="NCBI Taxonomy" id="307972"/>
    <lineage>
        <taxon>Eukaryota</taxon>
        <taxon>Metazoa</taxon>
        <taxon>Echinodermata</taxon>
        <taxon>Eleutherozoa</taxon>
        <taxon>Echinozoa</taxon>
        <taxon>Holothuroidea</taxon>
        <taxon>Aspidochirotacea</taxon>
        <taxon>Aspidochirotida</taxon>
        <taxon>Stichopodidae</taxon>
        <taxon>Apostichopus</taxon>
    </lineage>
</organism>
<keyword evidence="2" id="KW-1133">Transmembrane helix</keyword>
<feature type="transmembrane region" description="Helical" evidence="2">
    <location>
        <begin position="25"/>
        <end position="44"/>
    </location>
</feature>
<dbReference type="PANTHER" id="PTHR11360:SF172">
    <property type="entry name" value="MAJOR FACILITATOR SUPERFAMILY (MFS) PROFILE DOMAIN-CONTAINING PROTEIN"/>
    <property type="match status" value="1"/>
</dbReference>
<keyword evidence="2" id="KW-0472">Membrane</keyword>
<gene>
    <name evidence="3" type="ORF">BSL78_07232</name>
</gene>
<dbReference type="AlphaFoldDB" id="A0A2G8L6F0"/>
<evidence type="ECO:0000313" key="3">
    <source>
        <dbReference type="EMBL" id="PIK55841.1"/>
    </source>
</evidence>
<evidence type="ECO:0000313" key="4">
    <source>
        <dbReference type="Proteomes" id="UP000230750"/>
    </source>
</evidence>
<sequence length="247" mass="27268">MLSAGSLTLNPALERLCSTVGWRHAFQILSAGFLVIGLGFGVFFRPAPERYEDVPNEEEIMGMPLHGDRKRSVVKKPSSPPEPQKQAKPRRVSTTGAEHTPKEYLKTVLKMMKAPGIICWFLANICMNLSIIFPFVNMIKFMTTIDIPEDKGTFVLSIMGFADLIGRGGSALIGDYLPFHCVYVYPIFNGFMGVATFCLLMVNNITGMFVYAFVIGISTGIVNSMLFKACIDLFGVTILQKLGHLLS</sequence>
<dbReference type="GO" id="GO:0008028">
    <property type="term" value="F:monocarboxylic acid transmembrane transporter activity"/>
    <property type="evidence" value="ECO:0007669"/>
    <property type="project" value="TreeGrafter"/>
</dbReference>
<feature type="transmembrane region" description="Helical" evidence="2">
    <location>
        <begin position="153"/>
        <end position="174"/>
    </location>
</feature>
<dbReference type="InterPro" id="IPR050327">
    <property type="entry name" value="Proton-linked_MCT"/>
</dbReference>
<evidence type="ECO:0000256" key="1">
    <source>
        <dbReference type="SAM" id="MobiDB-lite"/>
    </source>
</evidence>
<name>A0A2G8L6F0_STIJA</name>
<dbReference type="SUPFAM" id="SSF103473">
    <property type="entry name" value="MFS general substrate transporter"/>
    <property type="match status" value="1"/>
</dbReference>
<dbReference type="InterPro" id="IPR036259">
    <property type="entry name" value="MFS_trans_sf"/>
</dbReference>
<feature type="transmembrane region" description="Helical" evidence="2">
    <location>
        <begin position="114"/>
        <end position="133"/>
    </location>
</feature>
<keyword evidence="4" id="KW-1185">Reference proteome</keyword>
<dbReference type="Pfam" id="PF07690">
    <property type="entry name" value="MFS_1"/>
    <property type="match status" value="1"/>
</dbReference>
<proteinExistence type="predicted"/>
<reference evidence="3 4" key="1">
    <citation type="journal article" date="2017" name="PLoS Biol.">
        <title>The sea cucumber genome provides insights into morphological evolution and visceral regeneration.</title>
        <authorList>
            <person name="Zhang X."/>
            <person name="Sun L."/>
            <person name="Yuan J."/>
            <person name="Sun Y."/>
            <person name="Gao Y."/>
            <person name="Zhang L."/>
            <person name="Li S."/>
            <person name="Dai H."/>
            <person name="Hamel J.F."/>
            <person name="Liu C."/>
            <person name="Yu Y."/>
            <person name="Liu S."/>
            <person name="Lin W."/>
            <person name="Guo K."/>
            <person name="Jin S."/>
            <person name="Xu P."/>
            <person name="Storey K.B."/>
            <person name="Huan P."/>
            <person name="Zhang T."/>
            <person name="Zhou Y."/>
            <person name="Zhang J."/>
            <person name="Lin C."/>
            <person name="Li X."/>
            <person name="Xing L."/>
            <person name="Huo D."/>
            <person name="Sun M."/>
            <person name="Wang L."/>
            <person name="Mercier A."/>
            <person name="Li F."/>
            <person name="Yang H."/>
            <person name="Xiang J."/>
        </authorList>
    </citation>
    <scope>NUCLEOTIDE SEQUENCE [LARGE SCALE GENOMIC DNA]</scope>
    <source>
        <strain evidence="3">Shaxun</strain>
        <tissue evidence="3">Muscle</tissue>
    </source>
</reference>
<feature type="transmembrane region" description="Helical" evidence="2">
    <location>
        <begin position="208"/>
        <end position="231"/>
    </location>
</feature>
<dbReference type="EMBL" id="MRZV01000198">
    <property type="protein sequence ID" value="PIK55841.1"/>
    <property type="molecule type" value="Genomic_DNA"/>
</dbReference>
<protein>
    <submittedName>
        <fullName evidence="3">Uncharacterized protein</fullName>
    </submittedName>
</protein>
<comment type="caution">
    <text evidence="3">The sequence shown here is derived from an EMBL/GenBank/DDBJ whole genome shotgun (WGS) entry which is preliminary data.</text>
</comment>
<dbReference type="OrthoDB" id="6499973at2759"/>
<keyword evidence="2" id="KW-0812">Transmembrane</keyword>
<accession>A0A2G8L6F0</accession>
<dbReference type="InterPro" id="IPR011701">
    <property type="entry name" value="MFS"/>
</dbReference>
<dbReference type="Proteomes" id="UP000230750">
    <property type="component" value="Unassembled WGS sequence"/>
</dbReference>
<dbReference type="Gene3D" id="1.20.1250.20">
    <property type="entry name" value="MFS general substrate transporter like domains"/>
    <property type="match status" value="1"/>
</dbReference>